<feature type="transmembrane region" description="Helical" evidence="2">
    <location>
        <begin position="43"/>
        <end position="66"/>
    </location>
</feature>
<feature type="domain" description="Heparan-alpha-glucosaminide N-acetyltransferase catalytic" evidence="3">
    <location>
        <begin position="37"/>
        <end position="161"/>
    </location>
</feature>
<feature type="transmembrane region" description="Helical" evidence="2">
    <location>
        <begin position="301"/>
        <end position="322"/>
    </location>
</feature>
<reference evidence="4 5" key="2">
    <citation type="submission" date="2020-07" db="EMBL/GenBank/DDBJ databases">
        <title>Genome assembly of wild tea tree DASZ reveals pedigree and selection history of tea varieties.</title>
        <authorList>
            <person name="Zhang W."/>
        </authorList>
    </citation>
    <scope>NUCLEOTIDE SEQUENCE [LARGE SCALE GENOMIC DNA]</scope>
    <source>
        <strain evidence="5">cv. G240</strain>
        <tissue evidence="4">Leaf</tissue>
    </source>
</reference>
<evidence type="ECO:0000313" key="5">
    <source>
        <dbReference type="Proteomes" id="UP000593564"/>
    </source>
</evidence>
<comment type="caution">
    <text evidence="4">The sequence shown here is derived from an EMBL/GenBank/DDBJ whole genome shotgun (WGS) entry which is preliminary data.</text>
</comment>
<name>A0A7J7HHR9_CAMSI</name>
<evidence type="ECO:0000259" key="3">
    <source>
        <dbReference type="Pfam" id="PF07786"/>
    </source>
</evidence>
<reference evidence="5" key="1">
    <citation type="journal article" date="2020" name="Nat. Commun.">
        <title>Genome assembly of wild tea tree DASZ reveals pedigree and selection history of tea varieties.</title>
        <authorList>
            <person name="Zhang W."/>
            <person name="Zhang Y."/>
            <person name="Qiu H."/>
            <person name="Guo Y."/>
            <person name="Wan H."/>
            <person name="Zhang X."/>
            <person name="Scossa F."/>
            <person name="Alseekh S."/>
            <person name="Zhang Q."/>
            <person name="Wang P."/>
            <person name="Xu L."/>
            <person name="Schmidt M.H."/>
            <person name="Jia X."/>
            <person name="Li D."/>
            <person name="Zhu A."/>
            <person name="Guo F."/>
            <person name="Chen W."/>
            <person name="Ni D."/>
            <person name="Usadel B."/>
            <person name="Fernie A.R."/>
            <person name="Wen W."/>
        </authorList>
    </citation>
    <scope>NUCLEOTIDE SEQUENCE [LARGE SCALE GENOMIC DNA]</scope>
    <source>
        <strain evidence="5">cv. G240</strain>
    </source>
</reference>
<sequence>MGEQEYESLSNNEADEEQPEDVVPVANAKTRARKTTRVASLDVFRGLCVFLMMLVDYGGSILPIIAHSPWNGVHLADFVMPFFLFIVGVSLALGYKRVSDRVDATQKALLRALKLFFLGVLLQGGYLHGITSLTYGVDIERIRWMGILQRISIGYIVAALCEIWLPCQRWREVGFFRIYYWQWCIACALLVVYLGLSYGLYVPDWQFELLSSTSMPPKNGSFVYTVTCSTRGDHGPACNAAGMIDRYVLGLNHLYTKPVYRNLKLIPIWHPLHRNAIFPAVGQLSDNSPSWCHAAFDPEGILSSLTAAVTCIIGLQYGHILGQLQGKTSLLPIDCSLDHKERLYNWCIFSFSFLGIGLFLALVGIPLNKPLYTISYMLVTSASAGITFSALYILVDIHGHRHLTYALEWIGKHALSIFVLVSSNLAVIAIQGFYWNAPENNVVHWIVTRVRQS</sequence>
<feature type="transmembrane region" description="Helical" evidence="2">
    <location>
        <begin position="343"/>
        <end position="365"/>
    </location>
</feature>
<organism evidence="4 5">
    <name type="scientific">Camellia sinensis</name>
    <name type="common">Tea plant</name>
    <name type="synonym">Thea sinensis</name>
    <dbReference type="NCBI Taxonomy" id="4442"/>
    <lineage>
        <taxon>Eukaryota</taxon>
        <taxon>Viridiplantae</taxon>
        <taxon>Streptophyta</taxon>
        <taxon>Embryophyta</taxon>
        <taxon>Tracheophyta</taxon>
        <taxon>Spermatophyta</taxon>
        <taxon>Magnoliopsida</taxon>
        <taxon>eudicotyledons</taxon>
        <taxon>Gunneridae</taxon>
        <taxon>Pentapetalae</taxon>
        <taxon>asterids</taxon>
        <taxon>Ericales</taxon>
        <taxon>Theaceae</taxon>
        <taxon>Camellia</taxon>
    </lineage>
</organism>
<proteinExistence type="predicted"/>
<dbReference type="Proteomes" id="UP000593564">
    <property type="component" value="Unassembled WGS sequence"/>
</dbReference>
<protein>
    <recommendedName>
        <fullName evidence="3">Heparan-alpha-glucosaminide N-acetyltransferase catalytic domain-containing protein</fullName>
    </recommendedName>
</protein>
<evidence type="ECO:0000313" key="4">
    <source>
        <dbReference type="EMBL" id="KAF5951524.1"/>
    </source>
</evidence>
<keyword evidence="2" id="KW-0812">Transmembrane</keyword>
<gene>
    <name evidence="4" type="ORF">HYC85_009468</name>
</gene>
<dbReference type="PANTHER" id="PTHR31061">
    <property type="entry name" value="LD22376P"/>
    <property type="match status" value="1"/>
</dbReference>
<accession>A0A7J7HHR9</accession>
<feature type="transmembrane region" description="Helical" evidence="2">
    <location>
        <begin position="147"/>
        <end position="167"/>
    </location>
</feature>
<feature type="region of interest" description="Disordered" evidence="1">
    <location>
        <begin position="1"/>
        <end position="21"/>
    </location>
</feature>
<feature type="transmembrane region" description="Helical" evidence="2">
    <location>
        <begin position="415"/>
        <end position="435"/>
    </location>
</feature>
<feature type="transmembrane region" description="Helical" evidence="2">
    <location>
        <begin position="115"/>
        <end position="135"/>
    </location>
</feature>
<evidence type="ECO:0000256" key="1">
    <source>
        <dbReference type="SAM" id="MobiDB-lite"/>
    </source>
</evidence>
<keyword evidence="2" id="KW-1133">Transmembrane helix</keyword>
<feature type="transmembrane region" description="Helical" evidence="2">
    <location>
        <begin position="371"/>
        <end position="395"/>
    </location>
</feature>
<feature type="transmembrane region" description="Helical" evidence="2">
    <location>
        <begin position="78"/>
        <end position="95"/>
    </location>
</feature>
<keyword evidence="2" id="KW-0472">Membrane</keyword>
<keyword evidence="5" id="KW-1185">Reference proteome</keyword>
<dbReference type="InterPro" id="IPR012429">
    <property type="entry name" value="HGSNAT_cat"/>
</dbReference>
<dbReference type="EMBL" id="JACBKZ010000004">
    <property type="protein sequence ID" value="KAF5951524.1"/>
    <property type="molecule type" value="Genomic_DNA"/>
</dbReference>
<feature type="transmembrane region" description="Helical" evidence="2">
    <location>
        <begin position="179"/>
        <end position="201"/>
    </location>
</feature>
<dbReference type="Pfam" id="PF07786">
    <property type="entry name" value="HGSNAT_cat"/>
    <property type="match status" value="1"/>
</dbReference>
<dbReference type="AlphaFoldDB" id="A0A7J7HHR9"/>
<dbReference type="PANTHER" id="PTHR31061:SF28">
    <property type="entry name" value="HEPARAN-ALPHA-GLUCOSAMINIDE N-ACETYLTRANSFERASE-LIKE"/>
    <property type="match status" value="1"/>
</dbReference>
<evidence type="ECO:0000256" key="2">
    <source>
        <dbReference type="SAM" id="Phobius"/>
    </source>
</evidence>